<dbReference type="Pfam" id="PF00232">
    <property type="entry name" value="Glyco_hydro_1"/>
    <property type="match status" value="2"/>
</dbReference>
<comment type="caution">
    <text evidence="2">The sequence shown here is derived from an EMBL/GenBank/DDBJ whole genome shotgun (WGS) entry which is preliminary data.</text>
</comment>
<reference evidence="3" key="1">
    <citation type="journal article" date="2019" name="bioRxiv">
        <title>Genomics, evolutionary history and diagnostics of the Alternaria alternata species group including apple and Asian pear pathotypes.</title>
        <authorList>
            <person name="Armitage A.D."/>
            <person name="Cockerton H.M."/>
            <person name="Sreenivasaprasad S."/>
            <person name="Woodhall J.W."/>
            <person name="Lane C.R."/>
            <person name="Harrison R.J."/>
            <person name="Clarkson J.P."/>
        </authorList>
    </citation>
    <scope>NUCLEOTIDE SEQUENCE [LARGE SCALE GENOMIC DNA]</scope>
    <source>
        <strain evidence="3">FERA 1082</strain>
    </source>
</reference>
<dbReference type="PANTHER" id="PTHR10353">
    <property type="entry name" value="GLYCOSYL HYDROLASE"/>
    <property type="match status" value="1"/>
</dbReference>
<dbReference type="InterPro" id="IPR001360">
    <property type="entry name" value="Glyco_hydro_1"/>
</dbReference>
<dbReference type="SUPFAM" id="SSF51445">
    <property type="entry name" value="(Trans)glycosidases"/>
    <property type="match status" value="1"/>
</dbReference>
<dbReference type="InterPro" id="IPR017853">
    <property type="entry name" value="GH"/>
</dbReference>
<dbReference type="GO" id="GO:0008422">
    <property type="term" value="F:beta-glucosidase activity"/>
    <property type="evidence" value="ECO:0007669"/>
    <property type="project" value="TreeGrafter"/>
</dbReference>
<gene>
    <name evidence="2" type="ORF">AA0114_g3723</name>
</gene>
<dbReference type="Gene3D" id="3.20.20.80">
    <property type="entry name" value="Glycosidases"/>
    <property type="match status" value="1"/>
</dbReference>
<dbReference type="PANTHER" id="PTHR10353:SF53">
    <property type="entry name" value="BETA-1,4-GLUCOSIDASE (EUROFUNG)"/>
    <property type="match status" value="1"/>
</dbReference>
<accession>A0A4Q4MMH9</accession>
<evidence type="ECO:0008006" key="4">
    <source>
        <dbReference type="Google" id="ProtNLM"/>
    </source>
</evidence>
<dbReference type="GO" id="GO:0005975">
    <property type="term" value="P:carbohydrate metabolic process"/>
    <property type="evidence" value="ECO:0007669"/>
    <property type="project" value="InterPro"/>
</dbReference>
<dbReference type="EMBL" id="PDXA01000010">
    <property type="protein sequence ID" value="RYN54550.1"/>
    <property type="molecule type" value="Genomic_DNA"/>
</dbReference>
<organism evidence="2 3">
    <name type="scientific">Alternaria tenuissima</name>
    <dbReference type="NCBI Taxonomy" id="119927"/>
    <lineage>
        <taxon>Eukaryota</taxon>
        <taxon>Fungi</taxon>
        <taxon>Dikarya</taxon>
        <taxon>Ascomycota</taxon>
        <taxon>Pezizomycotina</taxon>
        <taxon>Dothideomycetes</taxon>
        <taxon>Pleosporomycetidae</taxon>
        <taxon>Pleosporales</taxon>
        <taxon>Pleosporineae</taxon>
        <taxon>Pleosporaceae</taxon>
        <taxon>Alternaria</taxon>
        <taxon>Alternaria sect. Alternaria</taxon>
        <taxon>Alternaria alternata complex</taxon>
    </lineage>
</organism>
<proteinExistence type="inferred from homology"/>
<evidence type="ECO:0000313" key="3">
    <source>
        <dbReference type="Proteomes" id="UP000292402"/>
    </source>
</evidence>
<evidence type="ECO:0000256" key="1">
    <source>
        <dbReference type="RuleBase" id="RU003690"/>
    </source>
</evidence>
<dbReference type="FunFam" id="3.20.20.80:FF:000182">
    <property type="entry name" value="Beta-glucosidase 1A"/>
    <property type="match status" value="1"/>
</dbReference>
<evidence type="ECO:0000313" key="2">
    <source>
        <dbReference type="EMBL" id="RYN54550.1"/>
    </source>
</evidence>
<comment type="similarity">
    <text evidence="1">Belongs to the glycosyl hydrolase 1 family.</text>
</comment>
<dbReference type="AlphaFoldDB" id="A0A4Q4MMH9"/>
<protein>
    <recommendedName>
        <fullName evidence="4">Beta-glucosidase</fullName>
    </recommendedName>
</protein>
<dbReference type="Proteomes" id="UP000292402">
    <property type="component" value="Unassembled WGS sequence"/>
</dbReference>
<name>A0A4Q4MMH9_9PLEO</name>
<sequence>MKPQALLACGTVALAQQVYIPAEGPASRPQCSANGSYATVLPSPQYTFSEFSFTQTETVRTAKSAPAPTTTTTYAPPYASLSSFVPNLTTTQWGNWDAKVTPSATDLASPYGNASWTALWTTVPWPSNFTSYTDNAIYSSTVEPTPVPSSELILPPPEPLVPQQCYTFPKDFMLGVAASAVQIEGAIAEEGRTPVHNDVASLSTPGRSPNWIANEHYYLYKQDIERIAAMGVKYYRFSIPWTRILPFVLPGTPVNEQGLSHYDDLINFVLEKGMLPAIVLYHNDSPLQFYSNISNIFITPGTGGIGYLDSCFQCSYKNVSFEDAFVNYGKIVMTHFADRVPIWWSFNEPLLGARNGKSIDAVIKSHARLYHFYHDDIGGTGKMSLTFNDNFGVPRNPEDPADVDAANHFNSFQLATFANPIFLGTDYPESFTSSIADYVPLSDEDLAYINGTADFFSIQPYTATVVSPPPNDTIADCTANITHPLRPYCVTQSTLTTTGWNIGYRSQSYVYLTPSYLRTYLNYLWNSWRTPVAITEFGFPVFAEAQKEQVDQEFDSPRSWYYQTYLNEGLKAIWEDGVNFIGAFAWSWADNWEFGDYDQQFGIQTVNRTTQARRYKKSFFDFVDFIESRRQHAE</sequence>